<dbReference type="InterPro" id="IPR012171">
    <property type="entry name" value="Fatty_acid_desaturase"/>
</dbReference>
<evidence type="ECO:0000313" key="4">
    <source>
        <dbReference type="Proteomes" id="UP001056336"/>
    </source>
</evidence>
<feature type="transmembrane region" description="Helical" evidence="1">
    <location>
        <begin position="199"/>
        <end position="219"/>
    </location>
</feature>
<protein>
    <submittedName>
        <fullName evidence="3">Acyl-CoA desaturase</fullName>
    </submittedName>
</protein>
<dbReference type="Proteomes" id="UP001056336">
    <property type="component" value="Chromosome"/>
</dbReference>
<evidence type="ECO:0000313" key="3">
    <source>
        <dbReference type="EMBL" id="UQX86913.1"/>
    </source>
</evidence>
<organism evidence="3 4">
    <name type="scientific">Jatrophihabitans telluris</name>
    <dbReference type="NCBI Taxonomy" id="2038343"/>
    <lineage>
        <taxon>Bacteria</taxon>
        <taxon>Bacillati</taxon>
        <taxon>Actinomycetota</taxon>
        <taxon>Actinomycetes</taxon>
        <taxon>Jatrophihabitantales</taxon>
        <taxon>Jatrophihabitantaceae</taxon>
        <taxon>Jatrophihabitans</taxon>
    </lineage>
</organism>
<feature type="domain" description="Fatty acid desaturase" evidence="2">
    <location>
        <begin position="60"/>
        <end position="323"/>
    </location>
</feature>
<proteinExistence type="predicted"/>
<keyword evidence="1" id="KW-1133">Transmembrane helix</keyword>
<keyword evidence="4" id="KW-1185">Reference proteome</keyword>
<dbReference type="RefSeq" id="WP_249769317.1">
    <property type="nucleotide sequence ID" value="NZ_CP097332.1"/>
</dbReference>
<dbReference type="InterPro" id="IPR005804">
    <property type="entry name" value="FA_desaturase_dom"/>
</dbReference>
<dbReference type="CDD" id="cd03506">
    <property type="entry name" value="Delta6-FADS-like"/>
    <property type="match status" value="1"/>
</dbReference>
<dbReference type="EMBL" id="CP097332">
    <property type="protein sequence ID" value="UQX86913.1"/>
    <property type="molecule type" value="Genomic_DNA"/>
</dbReference>
<gene>
    <name evidence="3" type="ORF">M6D93_11410</name>
</gene>
<dbReference type="PANTHER" id="PTHR19353">
    <property type="entry name" value="FATTY ACID DESATURASE 2"/>
    <property type="match status" value="1"/>
</dbReference>
<accession>A0ABY4QTB5</accession>
<reference evidence="3" key="1">
    <citation type="journal article" date="2018" name="Int. J. Syst. Evol. Microbiol.">
        <title>Jatrophihabitans telluris sp. nov., isolated from sediment soil of lava forest wetlands and the emended description of the genus Jatrophihabitans.</title>
        <authorList>
            <person name="Lee K.C."/>
            <person name="Suh M.K."/>
            <person name="Eom M.K."/>
            <person name="Kim K.K."/>
            <person name="Kim J.S."/>
            <person name="Kim D.S."/>
            <person name="Ko S.H."/>
            <person name="Shin Y.K."/>
            <person name="Lee J.S."/>
        </authorList>
    </citation>
    <scope>NUCLEOTIDE SEQUENCE</scope>
    <source>
        <strain evidence="3">N237</strain>
    </source>
</reference>
<name>A0ABY4QTB5_9ACTN</name>
<evidence type="ECO:0000259" key="2">
    <source>
        <dbReference type="Pfam" id="PF00487"/>
    </source>
</evidence>
<feature type="transmembrane region" description="Helical" evidence="1">
    <location>
        <begin position="34"/>
        <end position="58"/>
    </location>
</feature>
<dbReference type="PIRSF" id="PIRSF015921">
    <property type="entry name" value="FA_sphinglp_des"/>
    <property type="match status" value="1"/>
</dbReference>
<feature type="transmembrane region" description="Helical" evidence="1">
    <location>
        <begin position="225"/>
        <end position="245"/>
    </location>
</feature>
<evidence type="ECO:0000256" key="1">
    <source>
        <dbReference type="SAM" id="Phobius"/>
    </source>
</evidence>
<feature type="transmembrane region" description="Helical" evidence="1">
    <location>
        <begin position="64"/>
        <end position="84"/>
    </location>
</feature>
<reference evidence="3" key="2">
    <citation type="submission" date="2022-05" db="EMBL/GenBank/DDBJ databases">
        <authorList>
            <person name="Kim J.-S."/>
            <person name="Lee K."/>
            <person name="Suh M."/>
            <person name="Eom M."/>
            <person name="Kim J.-S."/>
            <person name="Kim D.-S."/>
            <person name="Ko S.-H."/>
            <person name="Shin Y."/>
            <person name="Lee J.-S."/>
        </authorList>
    </citation>
    <scope>NUCLEOTIDE SEQUENCE</scope>
    <source>
        <strain evidence="3">N237</strain>
    </source>
</reference>
<keyword evidence="1" id="KW-0472">Membrane</keyword>
<dbReference type="Pfam" id="PF00487">
    <property type="entry name" value="FA_desaturase"/>
    <property type="match status" value="1"/>
</dbReference>
<dbReference type="PANTHER" id="PTHR19353:SF19">
    <property type="entry name" value="DELTA(5) FATTY ACID DESATURASE C-RELATED"/>
    <property type="match status" value="1"/>
</dbReference>
<sequence length="358" mass="39425">MTSLSPDRTRLQPSDYAVLSRLVRGAGLLQRRRGAYAAQISATMLFYLSVAAVVGWLGDTWYQLLLAAALAVAFTQVAFLGHDGGHQQVFSRRRANDLFGQLTGNLLVGLSYGWWIDKHNRHHANPNTEDHDPDIGDGVLAFTTNQVAAKTGRLGQAIIRRQAWLFFPLLTLEAWHLHIASVRSLAPGARRSRRGGNKYLEIALLILHFACYLGALLFVMSPVKAVAFIAIHQALFGLYMGCSFAPNHKGMTIFGPTEDIDYLRRQVLSSRNVRGGVLTDVLLGGLNYQIEHHLFPNMPRPSLRRAQTIVRSYCVSHRITYTEASLIGSYTAALRHLHQLGAPLRSPAAGAGLTRPGG</sequence>
<keyword evidence="1" id="KW-0812">Transmembrane</keyword>